<organism evidence="2 3">
    <name type="scientific">Nocardia pulmonis</name>
    <dbReference type="NCBI Taxonomy" id="2951408"/>
    <lineage>
        <taxon>Bacteria</taxon>
        <taxon>Bacillati</taxon>
        <taxon>Actinomycetota</taxon>
        <taxon>Actinomycetes</taxon>
        <taxon>Mycobacteriales</taxon>
        <taxon>Nocardiaceae</taxon>
        <taxon>Nocardia</taxon>
    </lineage>
</organism>
<gene>
    <name evidence="2" type="ORF">NDR86_35480</name>
</gene>
<feature type="compositionally biased region" description="Polar residues" evidence="1">
    <location>
        <begin position="246"/>
        <end position="259"/>
    </location>
</feature>
<dbReference type="Proteomes" id="UP001139157">
    <property type="component" value="Unassembled WGS sequence"/>
</dbReference>
<protein>
    <submittedName>
        <fullName evidence="2">Uncharacterized protein</fullName>
    </submittedName>
</protein>
<feature type="compositionally biased region" description="Basic and acidic residues" evidence="1">
    <location>
        <begin position="264"/>
        <end position="273"/>
    </location>
</feature>
<reference evidence="2" key="1">
    <citation type="submission" date="2022-06" db="EMBL/GenBank/DDBJ databases">
        <title>Novel species in genus nocardia.</title>
        <authorList>
            <person name="Li F."/>
        </authorList>
    </citation>
    <scope>NUCLEOTIDE SEQUENCE</scope>
    <source>
        <strain evidence="2">CDC141</strain>
    </source>
</reference>
<sequence>MPIAFDTRGLQQLDQNRWGNPVTGDVVTLTYLDLVPDLPASLDDPDTLRRKLTELQAEFGCLIEAHAITVDGQPALLRLEKFPLTERSGLGFTAGIVVPKASCSAILKIQCVETGRSGVREAAVVPRVGFQNMFPPHPYAPEIKGKLPYNAADDARWDPQFPDHPLTRARAWVTYVSRTARIDPRFVALPPFTGPAAAKPSAAETVAISSGAVRARAAATAPGGGSAQAGTATTGAEHAAIPTSGAHAQTTAIPTSSVRAETVPIRREQPASR</sequence>
<name>A0A9X2J1E3_9NOCA</name>
<dbReference type="EMBL" id="JAMRXG010000027">
    <property type="protein sequence ID" value="MCM6778794.1"/>
    <property type="molecule type" value="Genomic_DNA"/>
</dbReference>
<evidence type="ECO:0000256" key="1">
    <source>
        <dbReference type="SAM" id="MobiDB-lite"/>
    </source>
</evidence>
<evidence type="ECO:0000313" key="2">
    <source>
        <dbReference type="EMBL" id="MCM6778794.1"/>
    </source>
</evidence>
<feature type="region of interest" description="Disordered" evidence="1">
    <location>
        <begin position="221"/>
        <end position="273"/>
    </location>
</feature>
<comment type="caution">
    <text evidence="2">The sequence shown here is derived from an EMBL/GenBank/DDBJ whole genome shotgun (WGS) entry which is preliminary data.</text>
</comment>
<evidence type="ECO:0000313" key="3">
    <source>
        <dbReference type="Proteomes" id="UP001139157"/>
    </source>
</evidence>
<proteinExistence type="predicted"/>
<dbReference type="RefSeq" id="WP_251918415.1">
    <property type="nucleotide sequence ID" value="NZ_JAMRXG010000027.1"/>
</dbReference>
<dbReference type="AlphaFoldDB" id="A0A9X2J1E3"/>
<keyword evidence="3" id="KW-1185">Reference proteome</keyword>
<feature type="compositionally biased region" description="Low complexity" evidence="1">
    <location>
        <begin position="228"/>
        <end position="240"/>
    </location>
</feature>
<accession>A0A9X2J1E3</accession>